<feature type="region of interest" description="Disordered" evidence="2">
    <location>
        <begin position="1"/>
        <end position="24"/>
    </location>
</feature>
<feature type="region of interest" description="Disordered" evidence="2">
    <location>
        <begin position="288"/>
        <end position="307"/>
    </location>
</feature>
<evidence type="ECO:0000313" key="3">
    <source>
        <dbReference type="EMBL" id="KAL1500693.1"/>
    </source>
</evidence>
<accession>A0AB34ILF5</accession>
<sequence>MGGDGGAWNGVRKSVGKASAAPKEGMLRRWEMRSKCRCSNQPVVTSQAHLAAASQRAEVAEQRATQARAPTTIQRFAALSEFAYLHLAHRLWSRAREKWHIAGRRGTARERDAMQVELERLRRAMKRDGQAALMQQEQQAEELHTRLATCEQQKGAALRESVQQAEKARRAEEEATRLAEALRLAEEKAAQAALVSHKSAESVEAMRAELQELRGELDRSVAQGVSTKNTMEAHGRAVPKLVDVQAVRHAAEAAADCIHAEAHRAFEARVRMLEQVRKWRLLRYRPASPPQCASCVSHRSAAGQSRL</sequence>
<keyword evidence="1" id="KW-0175">Coiled coil</keyword>
<proteinExistence type="predicted"/>
<keyword evidence="4" id="KW-1185">Reference proteome</keyword>
<name>A0AB34ILF5_PRYPA</name>
<dbReference type="Proteomes" id="UP001515480">
    <property type="component" value="Unassembled WGS sequence"/>
</dbReference>
<protein>
    <submittedName>
        <fullName evidence="3">Uncharacterized protein</fullName>
    </submittedName>
</protein>
<evidence type="ECO:0000313" key="4">
    <source>
        <dbReference type="Proteomes" id="UP001515480"/>
    </source>
</evidence>
<gene>
    <name evidence="3" type="ORF">AB1Y20_013340</name>
</gene>
<feature type="coiled-coil region" evidence="1">
    <location>
        <begin position="104"/>
        <end position="223"/>
    </location>
</feature>
<organism evidence="3 4">
    <name type="scientific">Prymnesium parvum</name>
    <name type="common">Toxic golden alga</name>
    <dbReference type="NCBI Taxonomy" id="97485"/>
    <lineage>
        <taxon>Eukaryota</taxon>
        <taxon>Haptista</taxon>
        <taxon>Haptophyta</taxon>
        <taxon>Prymnesiophyceae</taxon>
        <taxon>Prymnesiales</taxon>
        <taxon>Prymnesiaceae</taxon>
        <taxon>Prymnesium</taxon>
    </lineage>
</organism>
<evidence type="ECO:0000256" key="2">
    <source>
        <dbReference type="SAM" id="MobiDB-lite"/>
    </source>
</evidence>
<reference evidence="3 4" key="1">
    <citation type="journal article" date="2024" name="Science">
        <title>Giant polyketide synthase enzymes in the biosynthesis of giant marine polyether toxins.</title>
        <authorList>
            <person name="Fallon T.R."/>
            <person name="Shende V.V."/>
            <person name="Wierzbicki I.H."/>
            <person name="Pendleton A.L."/>
            <person name="Watervoot N.F."/>
            <person name="Auber R.P."/>
            <person name="Gonzalez D.J."/>
            <person name="Wisecaver J.H."/>
            <person name="Moore B.S."/>
        </authorList>
    </citation>
    <scope>NUCLEOTIDE SEQUENCE [LARGE SCALE GENOMIC DNA]</scope>
    <source>
        <strain evidence="3 4">12B1</strain>
    </source>
</reference>
<evidence type="ECO:0000256" key="1">
    <source>
        <dbReference type="SAM" id="Coils"/>
    </source>
</evidence>
<comment type="caution">
    <text evidence="3">The sequence shown here is derived from an EMBL/GenBank/DDBJ whole genome shotgun (WGS) entry which is preliminary data.</text>
</comment>
<dbReference type="EMBL" id="JBGBPQ010000023">
    <property type="protein sequence ID" value="KAL1500693.1"/>
    <property type="molecule type" value="Genomic_DNA"/>
</dbReference>
<dbReference type="AlphaFoldDB" id="A0AB34ILF5"/>